<evidence type="ECO:0000256" key="1">
    <source>
        <dbReference type="SAM" id="MobiDB-lite"/>
    </source>
</evidence>
<dbReference type="AlphaFoldDB" id="A0AAD5G1C4"/>
<dbReference type="Proteomes" id="UP001206925">
    <property type="component" value="Unassembled WGS sequence"/>
</dbReference>
<name>A0AAD5G1C4_AMBAR</name>
<evidence type="ECO:0000313" key="3">
    <source>
        <dbReference type="Proteomes" id="UP001206925"/>
    </source>
</evidence>
<feature type="compositionally biased region" description="Polar residues" evidence="1">
    <location>
        <begin position="38"/>
        <end position="47"/>
    </location>
</feature>
<feature type="region of interest" description="Disordered" evidence="1">
    <location>
        <begin position="37"/>
        <end position="85"/>
    </location>
</feature>
<feature type="non-terminal residue" evidence="2">
    <location>
        <position position="1"/>
    </location>
</feature>
<gene>
    <name evidence="2" type="ORF">M8C21_014237</name>
</gene>
<evidence type="ECO:0000313" key="2">
    <source>
        <dbReference type="EMBL" id="KAI7725094.1"/>
    </source>
</evidence>
<proteinExistence type="predicted"/>
<dbReference type="EMBL" id="JAMZMK010012062">
    <property type="protein sequence ID" value="KAI7725094.1"/>
    <property type="molecule type" value="Genomic_DNA"/>
</dbReference>
<sequence length="85" mass="9212">MSKNKTLRDAHSILSFLKKPSTKEGASVEKVHLEAQLDSCSSRSDNVPCNEETRVSSGATSTSNLNEQAKEAKETKDNTEISGDN</sequence>
<protein>
    <submittedName>
        <fullName evidence="2">Uncharacterized protein</fullName>
    </submittedName>
</protein>
<feature type="compositionally biased region" description="Basic and acidic residues" evidence="1">
    <location>
        <begin position="68"/>
        <end position="79"/>
    </location>
</feature>
<organism evidence="2 3">
    <name type="scientific">Ambrosia artemisiifolia</name>
    <name type="common">Common ragweed</name>
    <dbReference type="NCBI Taxonomy" id="4212"/>
    <lineage>
        <taxon>Eukaryota</taxon>
        <taxon>Viridiplantae</taxon>
        <taxon>Streptophyta</taxon>
        <taxon>Embryophyta</taxon>
        <taxon>Tracheophyta</taxon>
        <taxon>Spermatophyta</taxon>
        <taxon>Magnoliopsida</taxon>
        <taxon>eudicotyledons</taxon>
        <taxon>Gunneridae</taxon>
        <taxon>Pentapetalae</taxon>
        <taxon>asterids</taxon>
        <taxon>campanulids</taxon>
        <taxon>Asterales</taxon>
        <taxon>Asteraceae</taxon>
        <taxon>Asteroideae</taxon>
        <taxon>Heliantheae alliance</taxon>
        <taxon>Heliantheae</taxon>
        <taxon>Ambrosia</taxon>
    </lineage>
</organism>
<keyword evidence="3" id="KW-1185">Reference proteome</keyword>
<accession>A0AAD5G1C4</accession>
<reference evidence="2" key="1">
    <citation type="submission" date="2022-06" db="EMBL/GenBank/DDBJ databases">
        <title>Uncovering the hologenomic basis of an extraordinary plant invasion.</title>
        <authorList>
            <person name="Bieker V.C."/>
            <person name="Martin M.D."/>
            <person name="Gilbert T."/>
            <person name="Hodgins K."/>
            <person name="Battlay P."/>
            <person name="Petersen B."/>
            <person name="Wilson J."/>
        </authorList>
    </citation>
    <scope>NUCLEOTIDE SEQUENCE</scope>
    <source>
        <strain evidence="2">AA19_3_7</strain>
        <tissue evidence="2">Leaf</tissue>
    </source>
</reference>
<feature type="compositionally biased region" description="Polar residues" evidence="1">
    <location>
        <begin position="55"/>
        <end position="67"/>
    </location>
</feature>
<comment type="caution">
    <text evidence="2">The sequence shown here is derived from an EMBL/GenBank/DDBJ whole genome shotgun (WGS) entry which is preliminary data.</text>
</comment>